<dbReference type="EMBL" id="JBHSCR010000003">
    <property type="protein sequence ID" value="MFC4347520.1"/>
    <property type="molecule type" value="Genomic_DNA"/>
</dbReference>
<gene>
    <name evidence="3" type="ORF">ACFO5Q_06640</name>
</gene>
<evidence type="ECO:0000256" key="1">
    <source>
        <dbReference type="SAM" id="Coils"/>
    </source>
</evidence>
<evidence type="ECO:0000313" key="4">
    <source>
        <dbReference type="Proteomes" id="UP001595776"/>
    </source>
</evidence>
<feature type="domain" description="Integrase catalytic" evidence="2">
    <location>
        <begin position="198"/>
        <end position="362"/>
    </location>
</feature>
<keyword evidence="4" id="KW-1185">Reference proteome</keyword>
<evidence type="ECO:0000313" key="3">
    <source>
        <dbReference type="EMBL" id="MFC4347520.1"/>
    </source>
</evidence>
<reference evidence="4" key="1">
    <citation type="journal article" date="2019" name="Int. J. Syst. Evol. Microbiol.">
        <title>The Global Catalogue of Microorganisms (GCM) 10K type strain sequencing project: providing services to taxonomists for standard genome sequencing and annotation.</title>
        <authorList>
            <consortium name="The Broad Institute Genomics Platform"/>
            <consortium name="The Broad Institute Genome Sequencing Center for Infectious Disease"/>
            <person name="Wu L."/>
            <person name="Ma J."/>
        </authorList>
    </citation>
    <scope>NUCLEOTIDE SEQUENCE [LARGE SCALE GENOMIC DNA]</scope>
    <source>
        <strain evidence="4">CGMCC 1.15304</strain>
    </source>
</reference>
<dbReference type="PANTHER" id="PTHR47515:SF2">
    <property type="entry name" value="INTEGRASE CORE DOMAIN PROTEIN"/>
    <property type="match status" value="1"/>
</dbReference>
<protein>
    <submittedName>
        <fullName evidence="3">IS3 family transposase</fullName>
    </submittedName>
</protein>
<dbReference type="NCBIfam" id="NF033516">
    <property type="entry name" value="transpos_IS3"/>
    <property type="match status" value="1"/>
</dbReference>
<dbReference type="SUPFAM" id="SSF53098">
    <property type="entry name" value="Ribonuclease H-like"/>
    <property type="match status" value="1"/>
</dbReference>
<dbReference type="InterPro" id="IPR012337">
    <property type="entry name" value="RNaseH-like_sf"/>
</dbReference>
<organism evidence="3 4">
    <name type="scientific">Kordiimonas lipolytica</name>
    <dbReference type="NCBI Taxonomy" id="1662421"/>
    <lineage>
        <taxon>Bacteria</taxon>
        <taxon>Pseudomonadati</taxon>
        <taxon>Pseudomonadota</taxon>
        <taxon>Alphaproteobacteria</taxon>
        <taxon>Kordiimonadales</taxon>
        <taxon>Kordiimonadaceae</taxon>
        <taxon>Kordiimonas</taxon>
    </lineage>
</organism>
<proteinExistence type="predicted"/>
<dbReference type="RefSeq" id="WP_231727364.1">
    <property type="nucleotide sequence ID" value="NZ_JBHSCR010000003.1"/>
</dbReference>
<feature type="coiled-coil region" evidence="1">
    <location>
        <begin position="49"/>
        <end position="76"/>
    </location>
</feature>
<dbReference type="Pfam" id="PF01527">
    <property type="entry name" value="HTH_Tnp_1"/>
    <property type="match status" value="1"/>
</dbReference>
<comment type="caution">
    <text evidence="3">The sequence shown here is derived from an EMBL/GenBank/DDBJ whole genome shotgun (WGS) entry which is preliminary data.</text>
</comment>
<keyword evidence="1" id="KW-0175">Coiled coil</keyword>
<evidence type="ECO:0000259" key="2">
    <source>
        <dbReference type="PROSITE" id="PS50994"/>
    </source>
</evidence>
<dbReference type="Pfam" id="PF13683">
    <property type="entry name" value="rve_3"/>
    <property type="match status" value="1"/>
</dbReference>
<dbReference type="InterPro" id="IPR036397">
    <property type="entry name" value="RNaseH_sf"/>
</dbReference>
<dbReference type="PROSITE" id="PS50994">
    <property type="entry name" value="INTEGRASE"/>
    <property type="match status" value="1"/>
</dbReference>
<dbReference type="PANTHER" id="PTHR47515">
    <property type="entry name" value="LOW CALCIUM RESPONSE LOCUS PROTEIN T"/>
    <property type="match status" value="1"/>
</dbReference>
<name>A0ABV8U9I6_9PROT</name>
<accession>A0ABV8U9I6</accession>
<dbReference type="SUPFAM" id="SSF46689">
    <property type="entry name" value="Homeodomain-like"/>
    <property type="match status" value="1"/>
</dbReference>
<dbReference type="Gene3D" id="3.30.420.10">
    <property type="entry name" value="Ribonuclease H-like superfamily/Ribonuclease H"/>
    <property type="match status" value="1"/>
</dbReference>
<dbReference type="Proteomes" id="UP001595776">
    <property type="component" value="Unassembled WGS sequence"/>
</dbReference>
<dbReference type="InterPro" id="IPR001584">
    <property type="entry name" value="Integrase_cat-core"/>
</dbReference>
<dbReference type="InterPro" id="IPR009057">
    <property type="entry name" value="Homeodomain-like_sf"/>
</dbReference>
<dbReference type="InterPro" id="IPR002514">
    <property type="entry name" value="Transposase_8"/>
</dbReference>
<sequence length="366" mass="42766">MKKSRYSDSQIISILKQAEAGAPVPELCREHGMSNASFYKWRAKYGGMDTSMMARLKELEAENARLKKMYADVQLQNDVIKEAMAKKLVKPSRRREMAKIAVCKGRLSIRAACRAFTISETCYRYEPKLCDENAEIADWLIGITGRQRNWGFQMCFLYLRNVKGFKWNHKRVYRIYRELELNLRIKPKKRLYREKPEPLAEPEQINDIWSMDFMHDQLSDGRSFRAFNVIDDFNREALSIEIDFSLPAGRVIRALDQIIEWRGKPLAIRCDNGPEYVGHQLAAWAEKHGIGLQFIQPGKPQQNAYVERFNRTVRYDWLNQYIFETIEEVQEAATKWMWTYNNERPNMALGGITPKQKLAMGMPMAA</sequence>
<dbReference type="InterPro" id="IPR048020">
    <property type="entry name" value="Transpos_IS3"/>
</dbReference>